<dbReference type="Proteomes" id="UP000789524">
    <property type="component" value="Unassembled WGS sequence"/>
</dbReference>
<dbReference type="EMBL" id="CAKASE010000050">
    <property type="protein sequence ID" value="CAG9564089.1"/>
    <property type="molecule type" value="Genomic_DNA"/>
</dbReference>
<keyword evidence="3" id="KW-1185">Reference proteome</keyword>
<protein>
    <submittedName>
        <fullName evidence="2">(African queen) hypothetical protein</fullName>
    </submittedName>
</protein>
<gene>
    <name evidence="2" type="ORF">DCHRY22_LOCUS5128</name>
</gene>
<evidence type="ECO:0000256" key="1">
    <source>
        <dbReference type="SAM" id="MobiDB-lite"/>
    </source>
</evidence>
<reference evidence="2" key="1">
    <citation type="submission" date="2021-09" db="EMBL/GenBank/DDBJ databases">
        <authorList>
            <person name="Martin H S."/>
        </authorList>
    </citation>
    <scope>NUCLEOTIDE SEQUENCE</scope>
</reference>
<accession>A0A8J2VRN2</accession>
<evidence type="ECO:0000313" key="2">
    <source>
        <dbReference type="EMBL" id="CAG9564089.1"/>
    </source>
</evidence>
<sequence length="106" mass="12108">MRSRGGAADRPRDLSRRAARPARARRPRPASRAARGRGSQDTRTNRKRSDQRGGCEAGERAHARRLMPTLVTLKIRLLLVSPFFFATSELSRPLRSVRFFCRFCKI</sequence>
<dbReference type="AlphaFoldDB" id="A0A8J2VRN2"/>
<feature type="region of interest" description="Disordered" evidence="1">
    <location>
        <begin position="1"/>
        <end position="61"/>
    </location>
</feature>
<proteinExistence type="predicted"/>
<comment type="caution">
    <text evidence="2">The sequence shown here is derived from an EMBL/GenBank/DDBJ whole genome shotgun (WGS) entry which is preliminary data.</text>
</comment>
<name>A0A8J2VRN2_9NEOP</name>
<evidence type="ECO:0000313" key="3">
    <source>
        <dbReference type="Proteomes" id="UP000789524"/>
    </source>
</evidence>
<feature type="compositionally biased region" description="Basic and acidic residues" evidence="1">
    <location>
        <begin position="38"/>
        <end position="61"/>
    </location>
</feature>
<organism evidence="2 3">
    <name type="scientific">Danaus chrysippus</name>
    <name type="common">African queen</name>
    <dbReference type="NCBI Taxonomy" id="151541"/>
    <lineage>
        <taxon>Eukaryota</taxon>
        <taxon>Metazoa</taxon>
        <taxon>Ecdysozoa</taxon>
        <taxon>Arthropoda</taxon>
        <taxon>Hexapoda</taxon>
        <taxon>Insecta</taxon>
        <taxon>Pterygota</taxon>
        <taxon>Neoptera</taxon>
        <taxon>Endopterygota</taxon>
        <taxon>Lepidoptera</taxon>
        <taxon>Glossata</taxon>
        <taxon>Ditrysia</taxon>
        <taxon>Papilionoidea</taxon>
        <taxon>Nymphalidae</taxon>
        <taxon>Danainae</taxon>
        <taxon>Danaini</taxon>
        <taxon>Danaina</taxon>
        <taxon>Danaus</taxon>
        <taxon>Anosia</taxon>
    </lineage>
</organism>
<dbReference type="OrthoDB" id="7480374at2759"/>
<feature type="compositionally biased region" description="Basic residues" evidence="1">
    <location>
        <begin position="17"/>
        <end position="29"/>
    </location>
</feature>
<feature type="compositionally biased region" description="Basic and acidic residues" evidence="1">
    <location>
        <begin position="7"/>
        <end position="16"/>
    </location>
</feature>